<feature type="compositionally biased region" description="Polar residues" evidence="2">
    <location>
        <begin position="39"/>
        <end position="56"/>
    </location>
</feature>
<evidence type="ECO:0000313" key="3">
    <source>
        <dbReference type="EMBL" id="ETN43154.1"/>
    </source>
</evidence>
<feature type="region of interest" description="Disordered" evidence="2">
    <location>
        <begin position="382"/>
        <end position="428"/>
    </location>
</feature>
<sequence length="428" mass="46855">MDVFSYLWRSNASAEKSPEGAAVCTDLLLGEALAGCGASQDSVQQGGGHSRSSSVNKAIHIPPETKLDPALATTMDTASMGNASDAHSSTENAEALQTSAASQDPSRRSPSDARGTDATPSVLPSPGSADQQRAAPMSGASQSEPVAPASEPEHPATHERSPVEEALWMWNAFLAKHRTMTTVLSEVTQLRRACIKVRRLQREYQSERQMDSVPNSPRSRAQSGSESSPPSMSLEAIESRLEQLDEELLREADTMLRAAPRVLSRMQKRMPMMLAKYQLDFRGDTSTSDASSVVEFEEELGPTALELLSKQAQIHDLEDQILLYRHQRNRYEEDARARAGEGRALYNDDQSVLEDLDRKIEAHIGKLKILQDEMEQSRDFPPVADALQPHEPSSPAWSSASVPSRFSGSFSGDNLSIIDPATRNYNHD</sequence>
<dbReference type="RefSeq" id="XP_008714890.1">
    <property type="nucleotide sequence ID" value="XM_008716668.1"/>
</dbReference>
<feature type="compositionally biased region" description="Low complexity" evidence="2">
    <location>
        <begin position="216"/>
        <end position="233"/>
    </location>
</feature>
<evidence type="ECO:0000256" key="2">
    <source>
        <dbReference type="SAM" id="MobiDB-lite"/>
    </source>
</evidence>
<feature type="coiled-coil region" evidence="1">
    <location>
        <begin position="314"/>
        <end position="373"/>
    </location>
</feature>
<dbReference type="AlphaFoldDB" id="W2S5C1"/>
<keyword evidence="4" id="KW-1185">Reference proteome</keyword>
<gene>
    <name evidence="3" type="ORF">HMPREF1541_02312</name>
</gene>
<feature type="region of interest" description="Disordered" evidence="2">
    <location>
        <begin position="79"/>
        <end position="161"/>
    </location>
</feature>
<name>W2S5C1_CYPE1</name>
<protein>
    <submittedName>
        <fullName evidence="3">Uncharacterized protein</fullName>
    </submittedName>
</protein>
<feature type="compositionally biased region" description="Low complexity" evidence="2">
    <location>
        <begin position="393"/>
        <end position="404"/>
    </location>
</feature>
<feature type="region of interest" description="Disordered" evidence="2">
    <location>
        <begin position="38"/>
        <end position="65"/>
    </location>
</feature>
<dbReference type="HOGENOM" id="CLU_640963_0_0_1"/>
<dbReference type="VEuPathDB" id="FungiDB:HMPREF1541_02312"/>
<keyword evidence="1" id="KW-0175">Coiled coil</keyword>
<reference evidence="3 4" key="1">
    <citation type="submission" date="2013-03" db="EMBL/GenBank/DDBJ databases">
        <title>The Genome Sequence of Phialophora europaea CBS 101466.</title>
        <authorList>
            <consortium name="The Broad Institute Genomics Platform"/>
            <person name="Cuomo C."/>
            <person name="de Hoog S."/>
            <person name="Gorbushina A."/>
            <person name="Walker B."/>
            <person name="Young S.K."/>
            <person name="Zeng Q."/>
            <person name="Gargeya S."/>
            <person name="Fitzgerald M."/>
            <person name="Haas B."/>
            <person name="Abouelleil A."/>
            <person name="Allen A.W."/>
            <person name="Alvarado L."/>
            <person name="Arachchi H.M."/>
            <person name="Berlin A.M."/>
            <person name="Chapman S.B."/>
            <person name="Gainer-Dewar J."/>
            <person name="Goldberg J."/>
            <person name="Griggs A."/>
            <person name="Gujja S."/>
            <person name="Hansen M."/>
            <person name="Howarth C."/>
            <person name="Imamovic A."/>
            <person name="Ireland A."/>
            <person name="Larimer J."/>
            <person name="McCowan C."/>
            <person name="Murphy C."/>
            <person name="Pearson M."/>
            <person name="Poon T.W."/>
            <person name="Priest M."/>
            <person name="Roberts A."/>
            <person name="Saif S."/>
            <person name="Shea T."/>
            <person name="Sisk P."/>
            <person name="Sykes S."/>
            <person name="Wortman J."/>
            <person name="Nusbaum C."/>
            <person name="Birren B."/>
        </authorList>
    </citation>
    <scope>NUCLEOTIDE SEQUENCE [LARGE SCALE GENOMIC DNA]</scope>
    <source>
        <strain evidence="3 4">CBS 101466</strain>
    </source>
</reference>
<feature type="compositionally biased region" description="Basic and acidic residues" evidence="2">
    <location>
        <begin position="151"/>
        <end position="161"/>
    </location>
</feature>
<dbReference type="EMBL" id="KB822718">
    <property type="protein sequence ID" value="ETN43154.1"/>
    <property type="molecule type" value="Genomic_DNA"/>
</dbReference>
<feature type="compositionally biased region" description="Basic and acidic residues" evidence="2">
    <location>
        <begin position="105"/>
        <end position="115"/>
    </location>
</feature>
<dbReference type="GeneID" id="19969651"/>
<feature type="region of interest" description="Disordered" evidence="2">
    <location>
        <begin position="202"/>
        <end position="234"/>
    </location>
</feature>
<feature type="compositionally biased region" description="Polar residues" evidence="2">
    <location>
        <begin position="79"/>
        <end position="104"/>
    </location>
</feature>
<accession>W2S5C1</accession>
<proteinExistence type="predicted"/>
<dbReference type="Proteomes" id="UP000030752">
    <property type="component" value="Unassembled WGS sequence"/>
</dbReference>
<dbReference type="InParanoid" id="W2S5C1"/>
<evidence type="ECO:0000313" key="4">
    <source>
        <dbReference type="Proteomes" id="UP000030752"/>
    </source>
</evidence>
<organism evidence="3 4">
    <name type="scientific">Cyphellophora europaea (strain CBS 101466)</name>
    <name type="common">Phialophora europaea</name>
    <dbReference type="NCBI Taxonomy" id="1220924"/>
    <lineage>
        <taxon>Eukaryota</taxon>
        <taxon>Fungi</taxon>
        <taxon>Dikarya</taxon>
        <taxon>Ascomycota</taxon>
        <taxon>Pezizomycotina</taxon>
        <taxon>Eurotiomycetes</taxon>
        <taxon>Chaetothyriomycetidae</taxon>
        <taxon>Chaetothyriales</taxon>
        <taxon>Cyphellophoraceae</taxon>
        <taxon>Cyphellophora</taxon>
    </lineage>
</organism>
<evidence type="ECO:0000256" key="1">
    <source>
        <dbReference type="SAM" id="Coils"/>
    </source>
</evidence>